<protein>
    <submittedName>
        <fullName evidence="1">Uncharacterized protein</fullName>
    </submittedName>
</protein>
<dbReference type="AlphaFoldDB" id="G6EH00"/>
<reference evidence="1 2" key="1">
    <citation type="journal article" date="2012" name="J. Bacteriol.">
        <title>Genome sequence of benzo(a)pyrene-degrading bacterium Novosphingobium pentaromativorans US6-1.</title>
        <authorList>
            <person name="Luo Y.R."/>
            <person name="Kang S.G."/>
            <person name="Kim S.J."/>
            <person name="Kim M.R."/>
            <person name="Li N."/>
            <person name="Lee J.H."/>
            <person name="Kwon K.K."/>
        </authorList>
    </citation>
    <scope>NUCLEOTIDE SEQUENCE [LARGE SCALE GENOMIC DNA]</scope>
    <source>
        <strain evidence="1 2">US6-1</strain>
    </source>
</reference>
<gene>
    <name evidence="1" type="ORF">NSU_3621</name>
</gene>
<accession>G6EH00</accession>
<proteinExistence type="predicted"/>
<evidence type="ECO:0000313" key="1">
    <source>
        <dbReference type="EMBL" id="EHJ59289.1"/>
    </source>
</evidence>
<comment type="caution">
    <text evidence="1">The sequence shown here is derived from an EMBL/GenBank/DDBJ whole genome shotgun (WGS) entry which is preliminary data.</text>
</comment>
<name>G6EH00_9SPHN</name>
<dbReference type="Proteomes" id="UP000004030">
    <property type="component" value="Unassembled WGS sequence"/>
</dbReference>
<sequence>MTISEEIAAAGHDLAAVFASCGLGRAGSVLRKIPLLPIVVL</sequence>
<dbReference type="EMBL" id="AGFM01000058">
    <property type="protein sequence ID" value="EHJ59289.1"/>
    <property type="molecule type" value="Genomic_DNA"/>
</dbReference>
<keyword evidence="2" id="KW-1185">Reference proteome</keyword>
<evidence type="ECO:0000313" key="2">
    <source>
        <dbReference type="Proteomes" id="UP000004030"/>
    </source>
</evidence>
<organism evidence="1 2">
    <name type="scientific">Novosphingobium pentaromativorans US6-1</name>
    <dbReference type="NCBI Taxonomy" id="1088721"/>
    <lineage>
        <taxon>Bacteria</taxon>
        <taxon>Pseudomonadati</taxon>
        <taxon>Pseudomonadota</taxon>
        <taxon>Alphaproteobacteria</taxon>
        <taxon>Sphingomonadales</taxon>
        <taxon>Sphingomonadaceae</taxon>
        <taxon>Novosphingobium</taxon>
    </lineage>
</organism>